<feature type="region of interest" description="Disordered" evidence="1">
    <location>
        <begin position="225"/>
        <end position="310"/>
    </location>
</feature>
<sequence>MPDPSTSDAFAGRRLFRRGSSLRSSAVPSPPRDGTLLFPSAKLSTFYFRFLCVALLTLSLGVPGVVAELCACSPTTITFQLDFSLTCSDNNIDVGDGTGIKRVECETIPHPSLDYDKDVTDFKPTVIDKYTFFELAPDLQVLHPTIRSDVKLKNRDTYTFESVLADDRDVLPGGLQIVLEGHNKKKQPILQYFVLQYTNKCATAPFRPDDSLGWSTVKNMETRCDGTVEPTFSPTRSPERPSRPSRPSPSKPVRPSQPSRPAPTSQRTPAPVRDTFSYKYSQSWEDDDDPPPSHFSYSYRRAEKDEDDAW</sequence>
<evidence type="ECO:0000256" key="1">
    <source>
        <dbReference type="SAM" id="MobiDB-lite"/>
    </source>
</evidence>
<reference evidence="2" key="1">
    <citation type="submission" date="2021-01" db="EMBL/GenBank/DDBJ databases">
        <authorList>
            <person name="Corre E."/>
            <person name="Pelletier E."/>
            <person name="Niang G."/>
            <person name="Scheremetjew M."/>
            <person name="Finn R."/>
            <person name="Kale V."/>
            <person name="Holt S."/>
            <person name="Cochrane G."/>
            <person name="Meng A."/>
            <person name="Brown T."/>
            <person name="Cohen L."/>
        </authorList>
    </citation>
    <scope>NUCLEOTIDE SEQUENCE</scope>
    <source>
        <strain evidence="2">308</strain>
    </source>
</reference>
<accession>A0A7S1FPK7</accession>
<dbReference type="AlphaFoldDB" id="A0A7S1FPK7"/>
<proteinExistence type="predicted"/>
<evidence type="ECO:0000313" key="2">
    <source>
        <dbReference type="EMBL" id="CAD8878875.1"/>
    </source>
</evidence>
<dbReference type="EMBL" id="HBFR01008376">
    <property type="protein sequence ID" value="CAD8878875.1"/>
    <property type="molecule type" value="Transcribed_RNA"/>
</dbReference>
<name>A0A7S1FPK7_9STRA</name>
<gene>
    <name evidence="2" type="ORF">CHYS00102_LOCUS6059</name>
</gene>
<protein>
    <submittedName>
        <fullName evidence="2">Uncharacterized protein</fullName>
    </submittedName>
</protein>
<organism evidence="2">
    <name type="scientific">Corethron hystrix</name>
    <dbReference type="NCBI Taxonomy" id="216773"/>
    <lineage>
        <taxon>Eukaryota</taxon>
        <taxon>Sar</taxon>
        <taxon>Stramenopiles</taxon>
        <taxon>Ochrophyta</taxon>
        <taxon>Bacillariophyta</taxon>
        <taxon>Coscinodiscophyceae</taxon>
        <taxon>Corethrophycidae</taxon>
        <taxon>Corethrales</taxon>
        <taxon>Corethraceae</taxon>
        <taxon>Corethron</taxon>
    </lineage>
</organism>